<dbReference type="InterPro" id="IPR029058">
    <property type="entry name" value="AB_hydrolase_fold"/>
</dbReference>
<feature type="transmembrane region" description="Helical" evidence="1">
    <location>
        <begin position="39"/>
        <end position="59"/>
    </location>
</feature>
<name>A0ABP9SUV8_9MICC</name>
<dbReference type="PANTHER" id="PTHR48098:SF1">
    <property type="entry name" value="DIACYLGLYCEROL ACYLTRANSFERASE_MYCOLYLTRANSFERASE AG85A"/>
    <property type="match status" value="1"/>
</dbReference>
<keyword evidence="1" id="KW-1133">Transmembrane helix</keyword>
<feature type="transmembrane region" description="Helical" evidence="1">
    <location>
        <begin position="14"/>
        <end position="32"/>
    </location>
</feature>
<comment type="caution">
    <text evidence="2">The sequence shown here is derived from an EMBL/GenBank/DDBJ whole genome shotgun (WGS) entry which is preliminary data.</text>
</comment>
<reference evidence="3" key="1">
    <citation type="journal article" date="2019" name="Int. J. Syst. Evol. Microbiol.">
        <title>The Global Catalogue of Microorganisms (GCM) 10K type strain sequencing project: providing services to taxonomists for standard genome sequencing and annotation.</title>
        <authorList>
            <consortium name="The Broad Institute Genomics Platform"/>
            <consortium name="The Broad Institute Genome Sequencing Center for Infectious Disease"/>
            <person name="Wu L."/>
            <person name="Ma J."/>
        </authorList>
    </citation>
    <scope>NUCLEOTIDE SEQUENCE [LARGE SCALE GENOMIC DNA]</scope>
    <source>
        <strain evidence="3">JCM 18514</strain>
    </source>
</reference>
<accession>A0ABP9SUV8</accession>
<proteinExistence type="predicted"/>
<feature type="transmembrane region" description="Helical" evidence="1">
    <location>
        <begin position="103"/>
        <end position="123"/>
    </location>
</feature>
<dbReference type="Gene3D" id="3.40.50.1820">
    <property type="entry name" value="alpha/beta hydrolase"/>
    <property type="match status" value="1"/>
</dbReference>
<sequence length="424" mass="45678">MEFLYNLSLVDGPFYWTILGAGIAGSAFLLLLRRDRRWLLSIVVSLVVASGVVAVIHWLLVNVLTVFPEDLPFDVLAWSTVAFSALALFLFRLPRSSWRGRSAAGVSFVAVLLLSALQINSYFGLNHTAADLFGHNVGRIPQLEEGLKRGFSRTLPVSLPDGGIVRRASIPGIESGFKAQDAFLYLPPAYQAADRSQLPVLVLFAGQPGRPADWLTGGLLEPAMNTFAARHGGVAPVVVVVDPNGSDTANTMCMDSRIARADTYLAIDVPRWINSTLEVSADPRKWAVGGFSFGATCAVQMTTLHPEIYPSFIAFSGEREPSLGPDRQRTIQTAFGGDSAAFDALTPLNLMKQRRYDGHAGFFAVGAADGEFVRYAAELAAAATTSGFDIRHAPVSGAGHSWAVAVQELPSAMEFLAPRWGLVR</sequence>
<dbReference type="EMBL" id="BAABKK010000034">
    <property type="protein sequence ID" value="GAA5201118.1"/>
    <property type="molecule type" value="Genomic_DNA"/>
</dbReference>
<keyword evidence="3" id="KW-1185">Reference proteome</keyword>
<dbReference type="Pfam" id="PF00756">
    <property type="entry name" value="Esterase"/>
    <property type="match status" value="1"/>
</dbReference>
<evidence type="ECO:0000256" key="1">
    <source>
        <dbReference type="SAM" id="Phobius"/>
    </source>
</evidence>
<dbReference type="PANTHER" id="PTHR48098">
    <property type="entry name" value="ENTEROCHELIN ESTERASE-RELATED"/>
    <property type="match status" value="1"/>
</dbReference>
<dbReference type="Proteomes" id="UP001500200">
    <property type="component" value="Unassembled WGS sequence"/>
</dbReference>
<dbReference type="InterPro" id="IPR050583">
    <property type="entry name" value="Mycobacterial_A85_antigen"/>
</dbReference>
<feature type="transmembrane region" description="Helical" evidence="1">
    <location>
        <begin position="71"/>
        <end position="91"/>
    </location>
</feature>
<dbReference type="InterPro" id="IPR000801">
    <property type="entry name" value="Esterase-like"/>
</dbReference>
<keyword evidence="2" id="KW-0378">Hydrolase</keyword>
<organism evidence="2 3">
    <name type="scientific">Arthrobacter gyeryongensis</name>
    <dbReference type="NCBI Taxonomy" id="1650592"/>
    <lineage>
        <taxon>Bacteria</taxon>
        <taxon>Bacillati</taxon>
        <taxon>Actinomycetota</taxon>
        <taxon>Actinomycetes</taxon>
        <taxon>Micrococcales</taxon>
        <taxon>Micrococcaceae</taxon>
        <taxon>Arthrobacter</taxon>
    </lineage>
</organism>
<evidence type="ECO:0000313" key="3">
    <source>
        <dbReference type="Proteomes" id="UP001500200"/>
    </source>
</evidence>
<protein>
    <submittedName>
        <fullName evidence="2">Alpha/beta hydrolase-fold protein</fullName>
    </submittedName>
</protein>
<gene>
    <name evidence="2" type="ORF">GCM10023346_44800</name>
</gene>
<evidence type="ECO:0000313" key="2">
    <source>
        <dbReference type="EMBL" id="GAA5201118.1"/>
    </source>
</evidence>
<dbReference type="GO" id="GO:0016787">
    <property type="term" value="F:hydrolase activity"/>
    <property type="evidence" value="ECO:0007669"/>
    <property type="project" value="UniProtKB-KW"/>
</dbReference>
<keyword evidence="1" id="KW-0472">Membrane</keyword>
<dbReference type="SUPFAM" id="SSF53474">
    <property type="entry name" value="alpha/beta-Hydrolases"/>
    <property type="match status" value="1"/>
</dbReference>
<keyword evidence="1" id="KW-0812">Transmembrane</keyword>
<dbReference type="RefSeq" id="WP_345452842.1">
    <property type="nucleotide sequence ID" value="NZ_BAABKK010000034.1"/>
</dbReference>